<feature type="compositionally biased region" description="Polar residues" evidence="1">
    <location>
        <begin position="224"/>
        <end position="233"/>
    </location>
</feature>
<dbReference type="Proteomes" id="UP000465609">
    <property type="component" value="Chromosome"/>
</dbReference>
<reference evidence="3 4" key="1">
    <citation type="journal article" date="2019" name="Emerg. Microbes Infect.">
        <title>Comprehensive subspecies identification of 175 nontuberculous mycobacteria species based on 7547 genomic profiles.</title>
        <authorList>
            <person name="Matsumoto Y."/>
            <person name="Kinjo T."/>
            <person name="Motooka D."/>
            <person name="Nabeya D."/>
            <person name="Jung N."/>
            <person name="Uechi K."/>
            <person name="Horii T."/>
            <person name="Iida T."/>
            <person name="Fujita J."/>
            <person name="Nakamura S."/>
        </authorList>
    </citation>
    <scope>NUCLEOTIDE SEQUENCE [LARGE SCALE GENOMIC DNA]</scope>
    <source>
        <strain evidence="3 4">JCM 15296</strain>
    </source>
</reference>
<evidence type="ECO:0000256" key="1">
    <source>
        <dbReference type="SAM" id="MobiDB-lite"/>
    </source>
</evidence>
<sequence>MRTFPTPDPITATVELGAGSVRIAAAERADTEVRVTPRDPMRAADVKAAEQAHIDFAGGALTVIVGRKLLSLARGAVNVDIELPSLSRVSVAASSADLEVDGTVADCRFNAASGSAALADVQGNIKAATASGDITARRLLGNATVSTASGNVAIEGLDGNLKFQAASGSAAVGTLRGTVHSRTASGSLTVAGAESGSVSAATASGDVEVGVTQGTAANLDLDSRSGNVHSDLTPTAGPEGDDRRLAVHARTASGDIAIRRATTVPA</sequence>
<keyword evidence="4" id="KW-1185">Reference proteome</keyword>
<protein>
    <recommendedName>
        <fullName evidence="2">DUF4097 domain-containing protein</fullName>
    </recommendedName>
</protein>
<organism evidence="3 4">
    <name type="scientific">Mycolicibacterium aubagnense</name>
    <dbReference type="NCBI Taxonomy" id="319707"/>
    <lineage>
        <taxon>Bacteria</taxon>
        <taxon>Bacillati</taxon>
        <taxon>Actinomycetota</taxon>
        <taxon>Actinomycetes</taxon>
        <taxon>Mycobacteriales</taxon>
        <taxon>Mycobacteriaceae</taxon>
        <taxon>Mycolicibacterium</taxon>
    </lineage>
</organism>
<proteinExistence type="predicted"/>
<dbReference type="InterPro" id="IPR025164">
    <property type="entry name" value="Toastrack_DUF4097"/>
</dbReference>
<accession>A0ABM7ILS8</accession>
<gene>
    <name evidence="3" type="ORF">MAUB_55370</name>
</gene>
<evidence type="ECO:0000313" key="4">
    <source>
        <dbReference type="Proteomes" id="UP000465609"/>
    </source>
</evidence>
<feature type="region of interest" description="Disordered" evidence="1">
    <location>
        <begin position="220"/>
        <end position="243"/>
    </location>
</feature>
<evidence type="ECO:0000313" key="3">
    <source>
        <dbReference type="EMBL" id="BBX87664.1"/>
    </source>
</evidence>
<dbReference type="EMBL" id="AP022577">
    <property type="protein sequence ID" value="BBX87664.1"/>
    <property type="molecule type" value="Genomic_DNA"/>
</dbReference>
<dbReference type="RefSeq" id="WP_138230029.1">
    <property type="nucleotide sequence ID" value="NZ_AP022577.1"/>
</dbReference>
<evidence type="ECO:0000259" key="2">
    <source>
        <dbReference type="Pfam" id="PF13349"/>
    </source>
</evidence>
<feature type="domain" description="DUF4097" evidence="2">
    <location>
        <begin position="18"/>
        <end position="258"/>
    </location>
</feature>
<dbReference type="Pfam" id="PF13349">
    <property type="entry name" value="DUF4097"/>
    <property type="match status" value="1"/>
</dbReference>
<name>A0ABM7ILS8_9MYCO</name>